<evidence type="ECO:0000313" key="4">
    <source>
        <dbReference type="Proteomes" id="UP000014760"/>
    </source>
</evidence>
<dbReference type="HOGENOM" id="CLU_1483347_0_0_1"/>
<reference evidence="3" key="3">
    <citation type="submission" date="2015-06" db="UniProtKB">
        <authorList>
            <consortium name="EnsemblMetazoa"/>
        </authorList>
    </citation>
    <scope>IDENTIFICATION</scope>
</reference>
<dbReference type="OrthoDB" id="10253982at2759"/>
<proteinExistence type="predicted"/>
<gene>
    <name evidence="2" type="ORF">CAPTEDRAFT_209270</name>
</gene>
<evidence type="ECO:0000313" key="2">
    <source>
        <dbReference type="EMBL" id="ELU02167.1"/>
    </source>
</evidence>
<dbReference type="AlphaFoldDB" id="R7UFV2"/>
<evidence type="ECO:0000256" key="1">
    <source>
        <dbReference type="SAM" id="MobiDB-lite"/>
    </source>
</evidence>
<dbReference type="EnsemblMetazoa" id="CapteT209270">
    <property type="protein sequence ID" value="CapteP209270"/>
    <property type="gene ID" value="CapteG209270"/>
</dbReference>
<dbReference type="EMBL" id="AMQN01008983">
    <property type="status" value="NOT_ANNOTATED_CDS"/>
    <property type="molecule type" value="Genomic_DNA"/>
</dbReference>
<reference evidence="2 4" key="2">
    <citation type="journal article" date="2013" name="Nature">
        <title>Insights into bilaterian evolution from three spiralian genomes.</title>
        <authorList>
            <person name="Simakov O."/>
            <person name="Marletaz F."/>
            <person name="Cho S.J."/>
            <person name="Edsinger-Gonzales E."/>
            <person name="Havlak P."/>
            <person name="Hellsten U."/>
            <person name="Kuo D.H."/>
            <person name="Larsson T."/>
            <person name="Lv J."/>
            <person name="Arendt D."/>
            <person name="Savage R."/>
            <person name="Osoegawa K."/>
            <person name="de Jong P."/>
            <person name="Grimwood J."/>
            <person name="Chapman J.A."/>
            <person name="Shapiro H."/>
            <person name="Aerts A."/>
            <person name="Otillar R.P."/>
            <person name="Terry A.Y."/>
            <person name="Boore J.L."/>
            <person name="Grigoriev I.V."/>
            <person name="Lindberg D.R."/>
            <person name="Seaver E.C."/>
            <person name="Weisblat D.A."/>
            <person name="Putnam N.H."/>
            <person name="Rokhsar D.S."/>
        </authorList>
    </citation>
    <scope>NUCLEOTIDE SEQUENCE</scope>
    <source>
        <strain evidence="2 4">I ESC-2004</strain>
    </source>
</reference>
<protein>
    <submittedName>
        <fullName evidence="2 3">Uncharacterized protein</fullName>
    </submittedName>
</protein>
<reference evidence="4" key="1">
    <citation type="submission" date="2012-12" db="EMBL/GenBank/DDBJ databases">
        <authorList>
            <person name="Hellsten U."/>
            <person name="Grimwood J."/>
            <person name="Chapman J.A."/>
            <person name="Shapiro H."/>
            <person name="Aerts A."/>
            <person name="Otillar R.P."/>
            <person name="Terry A.Y."/>
            <person name="Boore J.L."/>
            <person name="Simakov O."/>
            <person name="Marletaz F."/>
            <person name="Cho S.-J."/>
            <person name="Edsinger-Gonzales E."/>
            <person name="Havlak P."/>
            <person name="Kuo D.-H."/>
            <person name="Larsson T."/>
            <person name="Lv J."/>
            <person name="Arendt D."/>
            <person name="Savage R."/>
            <person name="Osoegawa K."/>
            <person name="de Jong P."/>
            <person name="Lindberg D.R."/>
            <person name="Seaver E.C."/>
            <person name="Weisblat D.A."/>
            <person name="Putnam N.H."/>
            <person name="Grigoriev I.V."/>
            <person name="Rokhsar D.S."/>
        </authorList>
    </citation>
    <scope>NUCLEOTIDE SEQUENCE</scope>
    <source>
        <strain evidence="4">I ESC-2004</strain>
    </source>
</reference>
<keyword evidence="4" id="KW-1185">Reference proteome</keyword>
<name>R7UFV2_CAPTE</name>
<sequence length="182" mass="20079">MESSIVKRSWMSKQGHNTEAADDRPHLKLMTYNILADGSIQEGEYALGGSVLEATDTTASSKRSNIVDLMDQEVSLSTERIKLLLKLSQSDLTEEDDVLRLAQRGLGCLLAKFKFRSNGNVFNIGNIHIKWTCFTLPGLACFETTCAVQALNAIAGDGNLLQWASCPATKPLDIFYFLFGNR</sequence>
<feature type="region of interest" description="Disordered" evidence="1">
    <location>
        <begin position="1"/>
        <end position="22"/>
    </location>
</feature>
<accession>R7UFV2</accession>
<organism evidence="2">
    <name type="scientific">Capitella teleta</name>
    <name type="common">Polychaete worm</name>
    <dbReference type="NCBI Taxonomy" id="283909"/>
    <lineage>
        <taxon>Eukaryota</taxon>
        <taxon>Metazoa</taxon>
        <taxon>Spiralia</taxon>
        <taxon>Lophotrochozoa</taxon>
        <taxon>Annelida</taxon>
        <taxon>Polychaeta</taxon>
        <taxon>Sedentaria</taxon>
        <taxon>Scolecida</taxon>
        <taxon>Capitellidae</taxon>
        <taxon>Capitella</taxon>
    </lineage>
</organism>
<dbReference type="EMBL" id="KB304303">
    <property type="protein sequence ID" value="ELU02167.1"/>
    <property type="molecule type" value="Genomic_DNA"/>
</dbReference>
<evidence type="ECO:0000313" key="3">
    <source>
        <dbReference type="EnsemblMetazoa" id="CapteP209270"/>
    </source>
</evidence>
<dbReference type="Proteomes" id="UP000014760">
    <property type="component" value="Unassembled WGS sequence"/>
</dbReference>